<keyword evidence="3" id="KW-1185">Reference proteome</keyword>
<keyword evidence="1" id="KW-0472">Membrane</keyword>
<dbReference type="AlphaFoldDB" id="A0A1J6X4G3"/>
<proteinExistence type="predicted"/>
<keyword evidence="1" id="KW-1133">Transmembrane helix</keyword>
<organism evidence="2 3">
    <name type="scientific">Rossellomorea aquimaris</name>
    <dbReference type="NCBI Taxonomy" id="189382"/>
    <lineage>
        <taxon>Bacteria</taxon>
        <taxon>Bacillati</taxon>
        <taxon>Bacillota</taxon>
        <taxon>Bacilli</taxon>
        <taxon>Bacillales</taxon>
        <taxon>Bacillaceae</taxon>
        <taxon>Rossellomorea</taxon>
    </lineage>
</organism>
<accession>A0A1J6X4G3</accession>
<sequence length="59" mass="6198">MVWEPAVCVVTGAGIVGGVGAGGWHWAGVPFRAEVLRLYLAGKGGGCLFWLGLGLGWRW</sequence>
<feature type="transmembrane region" description="Helical" evidence="1">
    <location>
        <begin position="38"/>
        <end position="57"/>
    </location>
</feature>
<evidence type="ECO:0000313" key="3">
    <source>
        <dbReference type="Proteomes" id="UP000182062"/>
    </source>
</evidence>
<comment type="caution">
    <text evidence="2">The sequence shown here is derived from an EMBL/GenBank/DDBJ whole genome shotgun (WGS) entry which is preliminary data.</text>
</comment>
<evidence type="ECO:0000256" key="1">
    <source>
        <dbReference type="SAM" id="Phobius"/>
    </source>
</evidence>
<feature type="transmembrane region" description="Helical" evidence="1">
    <location>
        <begin position="7"/>
        <end position="26"/>
    </location>
</feature>
<protein>
    <submittedName>
        <fullName evidence="2">Uncharacterized protein</fullName>
    </submittedName>
</protein>
<keyword evidence="1" id="KW-0812">Transmembrane</keyword>
<evidence type="ECO:0000313" key="2">
    <source>
        <dbReference type="EMBL" id="OIU73001.1"/>
    </source>
</evidence>
<dbReference type="EMBL" id="MINN01000044">
    <property type="protein sequence ID" value="OIU73001.1"/>
    <property type="molecule type" value="Genomic_DNA"/>
</dbReference>
<reference evidence="2 3" key="1">
    <citation type="submission" date="2016-09" db="EMBL/GenBank/DDBJ databases">
        <title>Bacillus aquimaris SAMM genome sequence reveals colonization and biosurfactant production capacities.</title>
        <authorList>
            <person name="Waghmode S.R."/>
            <person name="Suryavanshi M.V."/>
        </authorList>
    </citation>
    <scope>NUCLEOTIDE SEQUENCE [LARGE SCALE GENOMIC DNA]</scope>
    <source>
        <strain evidence="2 3">SAMM</strain>
    </source>
</reference>
<gene>
    <name evidence="2" type="ORF">BHE18_00360</name>
</gene>
<dbReference type="Proteomes" id="UP000182062">
    <property type="component" value="Unassembled WGS sequence"/>
</dbReference>
<name>A0A1J6X4G3_9BACI</name>